<dbReference type="Gene3D" id="3.40.50.300">
    <property type="entry name" value="P-loop containing nucleotide triphosphate hydrolases"/>
    <property type="match status" value="1"/>
</dbReference>
<feature type="compositionally biased region" description="Basic and acidic residues" evidence="1">
    <location>
        <begin position="262"/>
        <end position="273"/>
    </location>
</feature>
<proteinExistence type="predicted"/>
<protein>
    <recommendedName>
        <fullName evidence="2">Zona occludens toxin N-terminal domain-containing protein</fullName>
    </recommendedName>
</protein>
<feature type="domain" description="Zona occludens toxin N-terminal" evidence="2">
    <location>
        <begin position="1"/>
        <end position="188"/>
    </location>
</feature>
<feature type="compositionally biased region" description="Polar residues" evidence="1">
    <location>
        <begin position="250"/>
        <end position="261"/>
    </location>
</feature>
<gene>
    <name evidence="3" type="ORF">RNAN_2184</name>
</gene>
<dbReference type="InterPro" id="IPR008900">
    <property type="entry name" value="Zot_N"/>
</dbReference>
<feature type="region of interest" description="Disordered" evidence="1">
    <location>
        <begin position="240"/>
        <end position="273"/>
    </location>
</feature>
<evidence type="ECO:0000259" key="2">
    <source>
        <dbReference type="Pfam" id="PF05707"/>
    </source>
</evidence>
<dbReference type="OrthoDB" id="8809170at2"/>
<reference evidence="3 4" key="1">
    <citation type="journal article" date="2012" name="J. Bacteriol.">
        <title>Genome Sequence of the Protease-Producing Bacterium Rheinheimera nanhaiensis E407-8T, Isolated from Deep-Sea Sediment of the South China Sea.</title>
        <authorList>
            <person name="Zhang X.-Y."/>
            <person name="Zhang Y.-J."/>
            <person name="Qin Q.-L."/>
            <person name="Xie B.-B."/>
            <person name="Chen X.-L."/>
            <person name="Zhou B.-C."/>
            <person name="Zhang Y.-Z."/>
        </authorList>
    </citation>
    <scope>NUCLEOTIDE SEQUENCE [LARGE SCALE GENOMIC DNA]</scope>
    <source>
        <strain evidence="3 4">E407-8</strain>
    </source>
</reference>
<accession>I1DYR4</accession>
<feature type="compositionally biased region" description="Low complexity" evidence="1">
    <location>
        <begin position="240"/>
        <end position="249"/>
    </location>
</feature>
<keyword evidence="4" id="KW-1185">Reference proteome</keyword>
<dbReference type="STRING" id="562729.RNAN_2184"/>
<dbReference type="Pfam" id="PF05707">
    <property type="entry name" value="Zot"/>
    <property type="match status" value="1"/>
</dbReference>
<dbReference type="AlphaFoldDB" id="I1DYR4"/>
<evidence type="ECO:0000313" key="3">
    <source>
        <dbReference type="EMBL" id="GAB59192.1"/>
    </source>
</evidence>
<evidence type="ECO:0000256" key="1">
    <source>
        <dbReference type="SAM" id="MobiDB-lite"/>
    </source>
</evidence>
<evidence type="ECO:0000313" key="4">
    <source>
        <dbReference type="Proteomes" id="UP000004374"/>
    </source>
</evidence>
<name>I1DYR4_9GAMM</name>
<sequence>MIIFHEGLPRSGKSYEATKEHIVPALKKGRKVFARINGLNYEKIAELAEITLEQCNQLLVHITEEQVPTIYQHVENDALVIIDELQNFFPAGRTKLSPEITQFVTEHGHRGLDIITMGQSLADCNNLWRRRTQRKIQFLKLDMVGKENSYKWTAFQGSLDGKGEITFTKINSGVKKYDPAYFGAYLSHQPDTENKDNLQDDRLNILKTGGIKYGVPAAIFVGLYAVYHLYNFFQTPQQPEAPQQANIQQTNTNPQQAPKNELQTRTEAPRPKSWDFVQANSERYNPKLTYLASYATYIQDFLVIWEDPQGRIIDQLYMNDFKQLGYSFVIKGSGIEAIKGDVKLWFRFMPTTESFGRVPEQTKENLSASL</sequence>
<dbReference type="InterPro" id="IPR027417">
    <property type="entry name" value="P-loop_NTPase"/>
</dbReference>
<dbReference type="EMBL" id="BAFK01000011">
    <property type="protein sequence ID" value="GAB59192.1"/>
    <property type="molecule type" value="Genomic_DNA"/>
</dbReference>
<organism evidence="3 4">
    <name type="scientific">Rheinheimera nanhaiensis E407-8</name>
    <dbReference type="NCBI Taxonomy" id="562729"/>
    <lineage>
        <taxon>Bacteria</taxon>
        <taxon>Pseudomonadati</taxon>
        <taxon>Pseudomonadota</taxon>
        <taxon>Gammaproteobacteria</taxon>
        <taxon>Chromatiales</taxon>
        <taxon>Chromatiaceae</taxon>
        <taxon>Rheinheimera</taxon>
    </lineage>
</organism>
<dbReference type="RefSeq" id="WP_008221575.1">
    <property type="nucleotide sequence ID" value="NZ_BAFK01000011.1"/>
</dbReference>
<dbReference type="Proteomes" id="UP000004374">
    <property type="component" value="Unassembled WGS sequence"/>
</dbReference>
<comment type="caution">
    <text evidence="3">The sequence shown here is derived from an EMBL/GenBank/DDBJ whole genome shotgun (WGS) entry which is preliminary data.</text>
</comment>